<comment type="caution">
    <text evidence="7">The sequence shown here is derived from an EMBL/GenBank/DDBJ whole genome shotgun (WGS) entry which is preliminary data.</text>
</comment>
<dbReference type="PROSITE" id="PS00107">
    <property type="entry name" value="PROTEIN_KINASE_ATP"/>
    <property type="match status" value="2"/>
</dbReference>
<feature type="domain" description="Protein kinase" evidence="6">
    <location>
        <begin position="349"/>
        <end position="619"/>
    </location>
</feature>
<feature type="binding site" evidence="4">
    <location>
        <position position="738"/>
    </location>
    <ligand>
        <name>ATP</name>
        <dbReference type="ChEBI" id="CHEBI:30616"/>
    </ligand>
</feature>
<dbReference type="SMART" id="SM00220">
    <property type="entry name" value="S_TKc"/>
    <property type="match status" value="4"/>
</dbReference>
<evidence type="ECO:0000259" key="6">
    <source>
        <dbReference type="PROSITE" id="PS50011"/>
    </source>
</evidence>
<protein>
    <recommendedName>
        <fullName evidence="6">Protein kinase domain-containing protein</fullName>
    </recommendedName>
</protein>
<dbReference type="InterPro" id="IPR000719">
    <property type="entry name" value="Prot_kinase_dom"/>
</dbReference>
<evidence type="ECO:0000256" key="2">
    <source>
        <dbReference type="ARBA" id="ARBA00022741"/>
    </source>
</evidence>
<accession>A0ABR2JNQ1</accession>
<reference evidence="7 8" key="1">
    <citation type="submission" date="2024-04" db="EMBL/GenBank/DDBJ databases">
        <title>Tritrichomonas musculus Genome.</title>
        <authorList>
            <person name="Alves-Ferreira E."/>
            <person name="Grigg M."/>
            <person name="Lorenzi H."/>
            <person name="Galac M."/>
        </authorList>
    </citation>
    <scope>NUCLEOTIDE SEQUENCE [LARGE SCALE GENOMIC DNA]</scope>
    <source>
        <strain evidence="7 8">EAF2021</strain>
    </source>
</reference>
<dbReference type="Gene3D" id="1.10.510.10">
    <property type="entry name" value="Transferase(Phosphotransferase) domain 1"/>
    <property type="match status" value="4"/>
</dbReference>
<dbReference type="InterPro" id="IPR001245">
    <property type="entry name" value="Ser-Thr/Tyr_kinase_cat_dom"/>
</dbReference>
<evidence type="ECO:0000313" key="8">
    <source>
        <dbReference type="Proteomes" id="UP001470230"/>
    </source>
</evidence>
<dbReference type="PANTHER" id="PTHR44329">
    <property type="entry name" value="SERINE/THREONINE-PROTEIN KINASE TNNI3K-RELATED"/>
    <property type="match status" value="1"/>
</dbReference>
<evidence type="ECO:0000256" key="1">
    <source>
        <dbReference type="ARBA" id="ARBA00022527"/>
    </source>
</evidence>
<keyword evidence="8" id="KW-1185">Reference proteome</keyword>
<dbReference type="PROSITE" id="PS50011">
    <property type="entry name" value="PROTEIN_KINASE_DOM"/>
    <property type="match status" value="4"/>
</dbReference>
<evidence type="ECO:0000313" key="7">
    <source>
        <dbReference type="EMBL" id="KAK8880351.1"/>
    </source>
</evidence>
<keyword evidence="1" id="KW-0723">Serine/threonine-protein kinase</keyword>
<dbReference type="EMBL" id="JAPFFF010000010">
    <property type="protein sequence ID" value="KAK8880351.1"/>
    <property type="molecule type" value="Genomic_DNA"/>
</dbReference>
<evidence type="ECO:0000256" key="3">
    <source>
        <dbReference type="ARBA" id="ARBA00022840"/>
    </source>
</evidence>
<dbReference type="Proteomes" id="UP001470230">
    <property type="component" value="Unassembled WGS sequence"/>
</dbReference>
<evidence type="ECO:0000256" key="4">
    <source>
        <dbReference type="PROSITE-ProRule" id="PRU10141"/>
    </source>
</evidence>
<feature type="region of interest" description="Disordered" evidence="5">
    <location>
        <begin position="645"/>
        <end position="669"/>
    </location>
</feature>
<dbReference type="Pfam" id="PF07714">
    <property type="entry name" value="PK_Tyr_Ser-Thr"/>
    <property type="match status" value="1"/>
</dbReference>
<keyword evidence="1" id="KW-0808">Transferase</keyword>
<organism evidence="7 8">
    <name type="scientific">Tritrichomonas musculus</name>
    <dbReference type="NCBI Taxonomy" id="1915356"/>
    <lineage>
        <taxon>Eukaryota</taxon>
        <taxon>Metamonada</taxon>
        <taxon>Parabasalia</taxon>
        <taxon>Tritrichomonadida</taxon>
        <taxon>Tritrichomonadidae</taxon>
        <taxon>Tritrichomonas</taxon>
    </lineage>
</organism>
<gene>
    <name evidence="7" type="ORF">M9Y10_003018</name>
</gene>
<feature type="domain" description="Protein kinase" evidence="6">
    <location>
        <begin position="709"/>
        <end position="980"/>
    </location>
</feature>
<dbReference type="Pfam" id="PF00069">
    <property type="entry name" value="Pkinase"/>
    <property type="match status" value="3"/>
</dbReference>
<feature type="binding site" evidence="4">
    <location>
        <position position="378"/>
    </location>
    <ligand>
        <name>ATP</name>
        <dbReference type="ChEBI" id="CHEBI:30616"/>
    </ligand>
</feature>
<dbReference type="InterPro" id="IPR051681">
    <property type="entry name" value="Ser/Thr_Kinases-Pseudokinases"/>
</dbReference>
<keyword evidence="3 4" id="KW-0067">ATP-binding</keyword>
<keyword evidence="1" id="KW-0418">Kinase</keyword>
<feature type="domain" description="Protein kinase" evidence="6">
    <location>
        <begin position="1062"/>
        <end position="1331"/>
    </location>
</feature>
<feature type="compositionally biased region" description="Basic and acidic residues" evidence="5">
    <location>
        <begin position="654"/>
        <end position="669"/>
    </location>
</feature>
<keyword evidence="2 4" id="KW-0547">Nucleotide-binding</keyword>
<feature type="domain" description="Protein kinase" evidence="6">
    <location>
        <begin position="28"/>
        <end position="296"/>
    </location>
</feature>
<dbReference type="InterPro" id="IPR017441">
    <property type="entry name" value="Protein_kinase_ATP_BS"/>
</dbReference>
<sequence>MSIEQLHKDIIQRINISIEEWHLDITKFKKQALIKKTHKSTFYMIQEKETNNVYIAKIFNQDMNVYSKYIKINLPRTLKIISSLDHLSILKFKGFVPVNFQNKPNLVLVSEFCPNGKLSDLLKNVRKNTGDISNFTSTKKLINIYGIASAMRYLHSKNIIHQKLQSNTIFLDESYYPKLSNYFYKQQESAEPFEIYISPSNAAPEVLTRKEYSKASDVYAFAMIVYEIIANKKPFKSKNANRIMNEVVNKKNRPKTTNLIPECYRKLLKSCWSNNPSKRPTFSEIVYELRHNSKFLADDIDRSEFYRYVDLLNPSEKSSDSLDELIKPNVQIERSFEPQVDCCIDLNNYTLLKKIGDGGFADVYKVKDKETSEIFAAKVFLHNIEDTSEVEKIQLKREIEIMNRMNHPSIIKIIGYSKYDFKGEEKPTIIMEFAKNDSLSRLLEMERSGLSPQGWNSTAKMITMYGIASGMAYMHSLDIIHRDLKPDNILEDQFLHPKICDFGLSKELNGKNNSVRDLKGTPAYMAPEIISNDLYSKAGDVYAFAFIIYELLSVNEQPYKKMNVFQLFNAISKCERPVINSDIPEFYRELISKCWAQDMNERPSFKEIALKLKSEDALLELVDEEDFLDYVEYIDEYFHIESDIVNEDDQNDDNDSKADDKVDKTDDKVDKKSKQPKKFKVVDVDYSLLKQVKDLVISQSIQPIDLDQFIEIDELGSGGFADVSKIQKKGTEEFYAAKILRKEITRLSKEELISFSREVNILSKINYLPIIKFIGYSRVNFEKDEQPVIISELAVNGSLRDILDMEMKGCGAEGWNDTKKFINIYGIACAMKFLHSHSILHRDLKPDNVLLDNYLYPKLTDFGLSRAFDPLKVTEHNSNVLGTAPYVSPEVWNWCDHSESSDVYAFAFLVFEMITGTYPFQGFEFYQIFTLVGKQKYRPPFKYQIPDCYRNLIESCWSEEAFLRPSFDDIVNELKTNPEFVSENVDIDELILYSESIDEIYTDLNPERNAKPKPQDKQLIQISVPHSKQKISEITITQFTKIIETEKEDQSFKDFCINLNDYEQKEILKKEELSVVYKVVNKETGKKYAARVSNIDMNQFTNDEMREIAHEMNLISQIKHRAILEFVGFSPSSFKNESKPVIITEKLKTKTLYETLKLNKELDATKKLIIIYGIASGMKCLHSYNIVHRNLKPRNVLLTKDFHPKLNDFGLCTHLLVLNSMTFQATSEFNGSPIYSAPEVLSSKGCSQASDVYSFALITYEIMCENKPFENLRTFTEIYNEVVNCNNRPEIPSSVPDCYRKLIEICWSQDPDERLTFEEIVNVLNNDKNFITPEVDSEVFNKYVRRFDSDKPKKHKHKKYAHS</sequence>
<evidence type="ECO:0000256" key="5">
    <source>
        <dbReference type="SAM" id="MobiDB-lite"/>
    </source>
</evidence>
<dbReference type="InterPro" id="IPR011009">
    <property type="entry name" value="Kinase-like_dom_sf"/>
</dbReference>
<dbReference type="SUPFAM" id="SSF56112">
    <property type="entry name" value="Protein kinase-like (PK-like)"/>
    <property type="match status" value="4"/>
</dbReference>
<proteinExistence type="predicted"/>
<name>A0ABR2JNQ1_9EUKA</name>
<dbReference type="InterPro" id="IPR008271">
    <property type="entry name" value="Ser/Thr_kinase_AS"/>
</dbReference>
<dbReference type="PROSITE" id="PS00108">
    <property type="entry name" value="PROTEIN_KINASE_ST"/>
    <property type="match status" value="1"/>
</dbReference>
<dbReference type="PRINTS" id="PR00109">
    <property type="entry name" value="TYRKINASE"/>
</dbReference>